<gene>
    <name evidence="2" type="ORF">KHM83_13890</name>
</gene>
<comment type="caution">
    <text evidence="2">The sequence shown here is derived from an EMBL/GenBank/DDBJ whole genome shotgun (WGS) entry which is preliminary data.</text>
</comment>
<proteinExistence type="predicted"/>
<dbReference type="Pfam" id="PF11706">
    <property type="entry name" value="zf-CGNR"/>
    <property type="match status" value="1"/>
</dbReference>
<dbReference type="RefSeq" id="WP_213237631.1">
    <property type="nucleotide sequence ID" value="NZ_JAHBCL010000025.1"/>
</dbReference>
<evidence type="ECO:0000259" key="1">
    <source>
        <dbReference type="Pfam" id="PF11706"/>
    </source>
</evidence>
<dbReference type="EMBL" id="JAHBCL010000025">
    <property type="protein sequence ID" value="MBS7527771.1"/>
    <property type="molecule type" value="Genomic_DNA"/>
</dbReference>
<dbReference type="Pfam" id="PF07336">
    <property type="entry name" value="ABATE"/>
    <property type="match status" value="1"/>
</dbReference>
<evidence type="ECO:0000313" key="2">
    <source>
        <dbReference type="EMBL" id="MBS7527771.1"/>
    </source>
</evidence>
<organism evidence="2 3">
    <name type="scientific">Fusibacter paucivorans</name>
    <dbReference type="NCBI Taxonomy" id="76009"/>
    <lineage>
        <taxon>Bacteria</taxon>
        <taxon>Bacillati</taxon>
        <taxon>Bacillota</taxon>
        <taxon>Clostridia</taxon>
        <taxon>Eubacteriales</taxon>
        <taxon>Eubacteriales Family XII. Incertae Sedis</taxon>
        <taxon>Fusibacter</taxon>
    </lineage>
</organism>
<dbReference type="Proteomes" id="UP000746471">
    <property type="component" value="Unassembled WGS sequence"/>
</dbReference>
<accession>A0ABS5PRS0</accession>
<name>A0ABS5PRS0_9FIRM</name>
<evidence type="ECO:0000313" key="3">
    <source>
        <dbReference type="Proteomes" id="UP000746471"/>
    </source>
</evidence>
<dbReference type="InterPro" id="IPR023286">
    <property type="entry name" value="ABATE_dom_sf"/>
</dbReference>
<dbReference type="SUPFAM" id="SSF160904">
    <property type="entry name" value="Jann2411-like"/>
    <property type="match status" value="1"/>
</dbReference>
<dbReference type="InterPro" id="IPR010852">
    <property type="entry name" value="ABATE"/>
</dbReference>
<dbReference type="PANTHER" id="PTHR35525">
    <property type="entry name" value="BLL6575 PROTEIN"/>
    <property type="match status" value="1"/>
</dbReference>
<feature type="domain" description="Zinc finger CGNR" evidence="1">
    <location>
        <begin position="128"/>
        <end position="169"/>
    </location>
</feature>
<dbReference type="InterPro" id="IPR021005">
    <property type="entry name" value="Znf_CGNR"/>
</dbReference>
<protein>
    <submittedName>
        <fullName evidence="2">CGNR zinc finger domain-containing protein</fullName>
    </submittedName>
</protein>
<reference evidence="2 3" key="1">
    <citation type="submission" date="2021-05" db="EMBL/GenBank/DDBJ databases">
        <title>Fusibacter ferrireducens sp. nov., an anaerobic, sulfur- and Fe-reducing bacterium isolated from the mangrove sediment.</title>
        <authorList>
            <person name="Qiu D."/>
        </authorList>
    </citation>
    <scope>NUCLEOTIDE SEQUENCE [LARGE SCALE GENOMIC DNA]</scope>
    <source>
        <strain evidence="2 3">DSM 12116</strain>
    </source>
</reference>
<dbReference type="Gene3D" id="1.10.3300.10">
    <property type="entry name" value="Jann2411-like domain"/>
    <property type="match status" value="1"/>
</dbReference>
<dbReference type="PANTHER" id="PTHR35525:SF3">
    <property type="entry name" value="BLL6575 PROTEIN"/>
    <property type="match status" value="1"/>
</dbReference>
<keyword evidence="3" id="KW-1185">Reference proteome</keyword>
<sequence length="171" mass="19831">MYTRSFDLVNTFWYLEYEKIEELDNLQWLNTYLLPPEDQLDTISEEALTVLKELRQFARDLFDGNISEDVTAKLNGYLAGTPYYPRIEETSNGSRITFKPNGDGVAKLLTDVALELATLLTEEQISSIKRCQNEACGYYFLDNSKNQSRKFCSKKCNSLIKTRNFRARHKT</sequence>